<dbReference type="Gene3D" id="2.80.10.50">
    <property type="match status" value="1"/>
</dbReference>
<evidence type="ECO:0000259" key="2">
    <source>
        <dbReference type="Pfam" id="PF14200"/>
    </source>
</evidence>
<sequence>MRRLKRPFAAAALLAGLLSLFVAPNAGAAQQAGEPVTSLDGLVLRPAHPNQVKGGVNTMAEEQAYLLGPASDPARCLDADLNTINRNGTKVQLWACDQYAAQQAWYIRLIPEGYYRFQNAYSGRYLDADLNTINRNGTVVQLWDYVAGAKNQWFAASEIPEGYLRLQNVQSGRYLDADLNTSYRNGTVVQLWQYVAGAQNQWWY</sequence>
<dbReference type="eggNOG" id="COG3693">
    <property type="taxonomic scope" value="Bacteria"/>
</dbReference>
<dbReference type="Proteomes" id="UP000062973">
    <property type="component" value="Chromosome"/>
</dbReference>
<dbReference type="PROSITE" id="PS50231">
    <property type="entry name" value="RICIN_B_LECTIN"/>
    <property type="match status" value="1"/>
</dbReference>
<feature type="domain" description="Ricin B lectin" evidence="2">
    <location>
        <begin position="75"/>
        <end position="143"/>
    </location>
</feature>
<dbReference type="InterPro" id="IPR035992">
    <property type="entry name" value="Ricin_B-like_lectins"/>
</dbReference>
<evidence type="ECO:0000313" key="4">
    <source>
        <dbReference type="Proteomes" id="UP000062973"/>
    </source>
</evidence>
<protein>
    <recommendedName>
        <fullName evidence="2">Ricin B lectin domain-containing protein</fullName>
    </recommendedName>
</protein>
<reference evidence="3 4" key="1">
    <citation type="submission" date="2014-07" db="EMBL/GenBank/DDBJ databases">
        <title>Whole Genome Sequence of the Amycolatopsis methanolica 239.</title>
        <authorList>
            <person name="Tang B."/>
        </authorList>
    </citation>
    <scope>NUCLEOTIDE SEQUENCE [LARGE SCALE GENOMIC DNA]</scope>
    <source>
        <strain evidence="3 4">239</strain>
    </source>
</reference>
<dbReference type="OrthoDB" id="4273937at2"/>
<keyword evidence="4" id="KW-1185">Reference proteome</keyword>
<accession>A0A076N3M0</accession>
<evidence type="ECO:0000256" key="1">
    <source>
        <dbReference type="SAM" id="SignalP"/>
    </source>
</evidence>
<dbReference type="PATRIC" id="fig|1068978.7.peg.5703"/>
<dbReference type="RefSeq" id="WP_017984250.1">
    <property type="nucleotide sequence ID" value="NZ_AQUL01000001.1"/>
</dbReference>
<dbReference type="InterPro" id="IPR000772">
    <property type="entry name" value="Ricin_B_lectin"/>
</dbReference>
<evidence type="ECO:0000313" key="3">
    <source>
        <dbReference type="EMBL" id="AIJ25405.1"/>
    </source>
</evidence>
<dbReference type="Pfam" id="PF14200">
    <property type="entry name" value="RicinB_lectin_2"/>
    <property type="match status" value="1"/>
</dbReference>
<gene>
    <name evidence="3" type="ORF">AMETH_5313</name>
</gene>
<proteinExistence type="predicted"/>
<feature type="chain" id="PRO_5001715281" description="Ricin B lectin domain-containing protein" evidence="1">
    <location>
        <begin position="29"/>
        <end position="204"/>
    </location>
</feature>
<dbReference type="KEGG" id="amq:AMETH_5313"/>
<dbReference type="AlphaFoldDB" id="A0A076N3M0"/>
<dbReference type="CDD" id="cd00161">
    <property type="entry name" value="beta-trefoil_Ricin-like"/>
    <property type="match status" value="1"/>
</dbReference>
<dbReference type="EMBL" id="CP009110">
    <property type="protein sequence ID" value="AIJ25405.1"/>
    <property type="molecule type" value="Genomic_DNA"/>
</dbReference>
<dbReference type="HOGENOM" id="CLU_1413535_0_0_11"/>
<dbReference type="SUPFAM" id="SSF50370">
    <property type="entry name" value="Ricin B-like lectins"/>
    <property type="match status" value="1"/>
</dbReference>
<keyword evidence="1" id="KW-0732">Signal</keyword>
<feature type="signal peptide" evidence="1">
    <location>
        <begin position="1"/>
        <end position="28"/>
    </location>
</feature>
<organism evidence="3 4">
    <name type="scientific">Amycolatopsis methanolica 239</name>
    <dbReference type="NCBI Taxonomy" id="1068978"/>
    <lineage>
        <taxon>Bacteria</taxon>
        <taxon>Bacillati</taxon>
        <taxon>Actinomycetota</taxon>
        <taxon>Actinomycetes</taxon>
        <taxon>Pseudonocardiales</taxon>
        <taxon>Pseudonocardiaceae</taxon>
        <taxon>Amycolatopsis</taxon>
        <taxon>Amycolatopsis methanolica group</taxon>
    </lineage>
</organism>
<name>A0A076N3M0_AMYME</name>
<dbReference type="STRING" id="1068978.AMETH_5313"/>